<name>A0A8H5FM17_9AGAR</name>
<sequence>MISRTKSGSDPSQTPHETPKTQRHAACSELFAIWGPIESIVPNHTSRSVDITLFYAAGIDEFIERAKHPHEFKSLRFKLGAPSKLPVHLLAVLASRNASRALKLTGLSDHMKPGWSLEVLSKFGNVEKLDVNAKAESAVVHYMSVTEAVNAMRSMIKGRLIGPQVEIEHTLDRCDSYDAAHPKSIPVVHHKN</sequence>
<evidence type="ECO:0000313" key="2">
    <source>
        <dbReference type="EMBL" id="KAF5341577.1"/>
    </source>
</evidence>
<protein>
    <submittedName>
        <fullName evidence="2">Uncharacterized protein</fullName>
    </submittedName>
</protein>
<feature type="compositionally biased region" description="Polar residues" evidence="1">
    <location>
        <begin position="1"/>
        <end position="16"/>
    </location>
</feature>
<feature type="region of interest" description="Disordered" evidence="1">
    <location>
        <begin position="1"/>
        <end position="23"/>
    </location>
</feature>
<reference evidence="2 3" key="1">
    <citation type="journal article" date="2020" name="ISME J.">
        <title>Uncovering the hidden diversity of litter-decomposition mechanisms in mushroom-forming fungi.</title>
        <authorList>
            <person name="Floudas D."/>
            <person name="Bentzer J."/>
            <person name="Ahren D."/>
            <person name="Johansson T."/>
            <person name="Persson P."/>
            <person name="Tunlid A."/>
        </authorList>
    </citation>
    <scope>NUCLEOTIDE SEQUENCE [LARGE SCALE GENOMIC DNA]</scope>
    <source>
        <strain evidence="2 3">CBS 291.85</strain>
    </source>
</reference>
<organism evidence="2 3">
    <name type="scientific">Tetrapyrgos nigripes</name>
    <dbReference type="NCBI Taxonomy" id="182062"/>
    <lineage>
        <taxon>Eukaryota</taxon>
        <taxon>Fungi</taxon>
        <taxon>Dikarya</taxon>
        <taxon>Basidiomycota</taxon>
        <taxon>Agaricomycotina</taxon>
        <taxon>Agaricomycetes</taxon>
        <taxon>Agaricomycetidae</taxon>
        <taxon>Agaricales</taxon>
        <taxon>Marasmiineae</taxon>
        <taxon>Marasmiaceae</taxon>
        <taxon>Tetrapyrgos</taxon>
    </lineage>
</organism>
<evidence type="ECO:0000313" key="3">
    <source>
        <dbReference type="Proteomes" id="UP000559256"/>
    </source>
</evidence>
<proteinExistence type="predicted"/>
<keyword evidence="3" id="KW-1185">Reference proteome</keyword>
<dbReference type="SUPFAM" id="SSF54928">
    <property type="entry name" value="RNA-binding domain, RBD"/>
    <property type="match status" value="1"/>
</dbReference>
<dbReference type="EMBL" id="JAACJM010000160">
    <property type="protein sequence ID" value="KAF5341577.1"/>
    <property type="molecule type" value="Genomic_DNA"/>
</dbReference>
<dbReference type="AlphaFoldDB" id="A0A8H5FM17"/>
<gene>
    <name evidence="2" type="ORF">D9758_014053</name>
</gene>
<accession>A0A8H5FM17</accession>
<dbReference type="GO" id="GO:0003676">
    <property type="term" value="F:nucleic acid binding"/>
    <property type="evidence" value="ECO:0007669"/>
    <property type="project" value="InterPro"/>
</dbReference>
<dbReference type="Proteomes" id="UP000559256">
    <property type="component" value="Unassembled WGS sequence"/>
</dbReference>
<evidence type="ECO:0000256" key="1">
    <source>
        <dbReference type="SAM" id="MobiDB-lite"/>
    </source>
</evidence>
<comment type="caution">
    <text evidence="2">The sequence shown here is derived from an EMBL/GenBank/DDBJ whole genome shotgun (WGS) entry which is preliminary data.</text>
</comment>
<dbReference type="InterPro" id="IPR035979">
    <property type="entry name" value="RBD_domain_sf"/>
</dbReference>